<evidence type="ECO:0000256" key="2">
    <source>
        <dbReference type="ARBA" id="ARBA00022679"/>
    </source>
</evidence>
<dbReference type="Proteomes" id="UP000028922">
    <property type="component" value="Unassembled WGS sequence"/>
</dbReference>
<comment type="function">
    <text evidence="4">Functions in the N-end rule pathway of protein degradation where it conjugates Leu, Phe and, less efficiently, Met from aminoacyl-tRNAs to the N-termini of proteins containing an N-terminal arginine or lysine.</text>
</comment>
<comment type="caution">
    <text evidence="5">The sequence shown here is derived from an EMBL/GenBank/DDBJ whole genome shotgun (WGS) entry which is preliminary data.</text>
</comment>
<comment type="catalytic activity">
    <reaction evidence="4">
        <text>N-terminal L-arginyl-[protein] + L-leucyl-tRNA(Leu) = N-terminal L-leucyl-L-arginyl-[protein] + tRNA(Leu) + H(+)</text>
        <dbReference type="Rhea" id="RHEA:50416"/>
        <dbReference type="Rhea" id="RHEA-COMP:9613"/>
        <dbReference type="Rhea" id="RHEA-COMP:9622"/>
        <dbReference type="Rhea" id="RHEA-COMP:12672"/>
        <dbReference type="Rhea" id="RHEA-COMP:12673"/>
        <dbReference type="ChEBI" id="CHEBI:15378"/>
        <dbReference type="ChEBI" id="CHEBI:64719"/>
        <dbReference type="ChEBI" id="CHEBI:78442"/>
        <dbReference type="ChEBI" id="CHEBI:78494"/>
        <dbReference type="ChEBI" id="CHEBI:133044"/>
        <dbReference type="EC" id="2.3.2.6"/>
    </reaction>
</comment>
<evidence type="ECO:0000256" key="4">
    <source>
        <dbReference type="HAMAP-Rule" id="MF_00688"/>
    </source>
</evidence>
<dbReference type="InterPro" id="IPR042203">
    <property type="entry name" value="Leu/Phe-tRNA_Trfase_C"/>
</dbReference>
<dbReference type="SUPFAM" id="SSF55729">
    <property type="entry name" value="Acyl-CoA N-acyltransferases (Nat)"/>
    <property type="match status" value="1"/>
</dbReference>
<dbReference type="GO" id="GO:0030163">
    <property type="term" value="P:protein catabolic process"/>
    <property type="evidence" value="ECO:0007669"/>
    <property type="project" value="UniProtKB-UniRule"/>
</dbReference>
<dbReference type="Gene3D" id="3.40.630.70">
    <property type="entry name" value="Leucyl/phenylalanyl-tRNA-protein transferase, C-terminal domain"/>
    <property type="match status" value="1"/>
</dbReference>
<dbReference type="PANTHER" id="PTHR30098:SF2">
    <property type="entry name" value="LEUCYL_PHENYLALANYL-TRNA--PROTEIN TRANSFERASE"/>
    <property type="match status" value="1"/>
</dbReference>
<keyword evidence="3 4" id="KW-0012">Acyltransferase</keyword>
<comment type="catalytic activity">
    <reaction evidence="4">
        <text>L-phenylalanyl-tRNA(Phe) + an N-terminal L-alpha-aminoacyl-[protein] = an N-terminal L-phenylalanyl-L-alpha-aminoacyl-[protein] + tRNA(Phe)</text>
        <dbReference type="Rhea" id="RHEA:43632"/>
        <dbReference type="Rhea" id="RHEA-COMP:9668"/>
        <dbReference type="Rhea" id="RHEA-COMP:9699"/>
        <dbReference type="Rhea" id="RHEA-COMP:10636"/>
        <dbReference type="Rhea" id="RHEA-COMP:10637"/>
        <dbReference type="ChEBI" id="CHEBI:78442"/>
        <dbReference type="ChEBI" id="CHEBI:78531"/>
        <dbReference type="ChEBI" id="CHEBI:78597"/>
        <dbReference type="ChEBI" id="CHEBI:83561"/>
        <dbReference type="EC" id="2.3.2.6"/>
    </reaction>
</comment>
<gene>
    <name evidence="4" type="primary">aat</name>
    <name evidence="5" type="ORF">ucyna2_00124</name>
</gene>
<keyword evidence="1 4" id="KW-0963">Cytoplasm</keyword>
<comment type="catalytic activity">
    <reaction evidence="4">
        <text>N-terminal L-lysyl-[protein] + L-leucyl-tRNA(Leu) = N-terminal L-leucyl-L-lysyl-[protein] + tRNA(Leu) + H(+)</text>
        <dbReference type="Rhea" id="RHEA:12340"/>
        <dbReference type="Rhea" id="RHEA-COMP:9613"/>
        <dbReference type="Rhea" id="RHEA-COMP:9622"/>
        <dbReference type="Rhea" id="RHEA-COMP:12670"/>
        <dbReference type="Rhea" id="RHEA-COMP:12671"/>
        <dbReference type="ChEBI" id="CHEBI:15378"/>
        <dbReference type="ChEBI" id="CHEBI:65249"/>
        <dbReference type="ChEBI" id="CHEBI:78442"/>
        <dbReference type="ChEBI" id="CHEBI:78494"/>
        <dbReference type="ChEBI" id="CHEBI:133043"/>
        <dbReference type="EC" id="2.3.2.6"/>
    </reaction>
</comment>
<dbReference type="GO" id="GO:0005737">
    <property type="term" value="C:cytoplasm"/>
    <property type="evidence" value="ECO:0007669"/>
    <property type="project" value="UniProtKB-SubCell"/>
</dbReference>
<evidence type="ECO:0000313" key="6">
    <source>
        <dbReference type="Proteomes" id="UP000028922"/>
    </source>
</evidence>
<sequence>MKSINNLEPIIKGYTQGYFLMGDEFKVLSWYSSYQRALIPLDERFRYPKSLQRTLNQQQFSISINKKFLEVCQACAERETTWITPELIQIYYQLHLNGFAHSFETWQGDQLAGGILGITIGSAFIGESMFYRVPNGSKVAMVKLVEHLRSVKFTLFDVQLQNNHLERFGSYVINNNEYRRLLFQALNNTCIFVN</sequence>
<evidence type="ECO:0000256" key="1">
    <source>
        <dbReference type="ARBA" id="ARBA00022490"/>
    </source>
</evidence>
<accession>A0A086CIP9</accession>
<dbReference type="PANTHER" id="PTHR30098">
    <property type="entry name" value="LEUCYL/PHENYLALANYL-TRNA--PROTEIN TRANSFERASE"/>
    <property type="match status" value="1"/>
</dbReference>
<proteinExistence type="inferred from homology"/>
<keyword evidence="2 4" id="KW-0808">Transferase</keyword>
<organism evidence="5 6">
    <name type="scientific">Candidatus Atelocyanobacterium thalassa isolate SIO64986</name>
    <dbReference type="NCBI Taxonomy" id="1527444"/>
    <lineage>
        <taxon>Bacteria</taxon>
        <taxon>Bacillati</taxon>
        <taxon>Cyanobacteriota</taxon>
        <taxon>Cyanophyceae</taxon>
        <taxon>Oscillatoriophycideae</taxon>
        <taxon>Chroococcales</taxon>
        <taxon>Aphanothecaceae</taxon>
        <taxon>Candidatus Atelocyanobacterium</taxon>
        <taxon>Candidatus Atelocyanobacterium thalassae</taxon>
    </lineage>
</organism>
<dbReference type="HAMAP" id="MF_00688">
    <property type="entry name" value="Leu_Phe_trans"/>
    <property type="match status" value="1"/>
</dbReference>
<dbReference type="NCBIfam" id="TIGR00667">
    <property type="entry name" value="aat"/>
    <property type="match status" value="1"/>
</dbReference>
<comment type="subcellular location">
    <subcellularLocation>
        <location evidence="4">Cytoplasm</location>
    </subcellularLocation>
</comment>
<dbReference type="EC" id="2.3.2.6" evidence="4"/>
<dbReference type="InterPro" id="IPR004616">
    <property type="entry name" value="Leu/Phe-tRNA_Trfase"/>
</dbReference>
<dbReference type="InterPro" id="IPR016181">
    <property type="entry name" value="Acyl_CoA_acyltransferase"/>
</dbReference>
<dbReference type="EMBL" id="JPSP01000001">
    <property type="protein sequence ID" value="KFF42063.1"/>
    <property type="molecule type" value="Genomic_DNA"/>
</dbReference>
<evidence type="ECO:0000313" key="5">
    <source>
        <dbReference type="EMBL" id="KFF42063.1"/>
    </source>
</evidence>
<dbReference type="PATRIC" id="fig|1527444.3.peg.122"/>
<evidence type="ECO:0000256" key="3">
    <source>
        <dbReference type="ARBA" id="ARBA00023315"/>
    </source>
</evidence>
<dbReference type="AlphaFoldDB" id="A0A086CIP9"/>
<dbReference type="Pfam" id="PF03588">
    <property type="entry name" value="Leu_Phe_trans"/>
    <property type="match status" value="1"/>
</dbReference>
<reference evidence="5 6" key="1">
    <citation type="submission" date="2014-08" db="EMBL/GenBank/DDBJ databases">
        <title>Comparative genomics reveals surprising divergence of two closely related strains of uncultivated UCYN-A cyanobacteria.</title>
        <authorList>
            <person name="Bombar D."/>
            <person name="Heller P."/>
            <person name="Sanchez-Baracaldo P."/>
            <person name="Carter B.J."/>
            <person name="Zert J.P."/>
        </authorList>
    </citation>
    <scope>NUCLEOTIDE SEQUENCE [LARGE SCALE GENOMIC DNA]</scope>
</reference>
<dbReference type="GO" id="GO:0008914">
    <property type="term" value="F:leucyl-tRNA--protein transferase activity"/>
    <property type="evidence" value="ECO:0007669"/>
    <property type="project" value="UniProtKB-UniRule"/>
</dbReference>
<comment type="similarity">
    <text evidence="4">Belongs to the L/F-transferase family.</text>
</comment>
<dbReference type="eggNOG" id="COG2360">
    <property type="taxonomic scope" value="Bacteria"/>
</dbReference>
<name>A0A086CIP9_9CHRO</name>
<protein>
    <recommendedName>
        <fullName evidence="4">Leucyl/phenylalanyl-tRNA--protein transferase</fullName>
        <ecNumber evidence="4">2.3.2.6</ecNumber>
    </recommendedName>
    <alternativeName>
        <fullName evidence="4">L/F-transferase</fullName>
    </alternativeName>
    <alternativeName>
        <fullName evidence="4">Leucyltransferase</fullName>
    </alternativeName>
    <alternativeName>
        <fullName evidence="4">Phenyalanyltransferase</fullName>
    </alternativeName>
</protein>
<dbReference type="STRING" id="1527444.ucyna2_00124"/>